<keyword evidence="2" id="KW-0808">Transferase</keyword>
<comment type="caution">
    <text evidence="2">The sequence shown here is derived from an EMBL/GenBank/DDBJ whole genome shotgun (WGS) entry which is preliminary data.</text>
</comment>
<dbReference type="PANTHER" id="PTHR43685">
    <property type="entry name" value="GLYCOSYLTRANSFERASE"/>
    <property type="match status" value="1"/>
</dbReference>
<gene>
    <name evidence="2" type="ORF">ENS29_14795</name>
</gene>
<feature type="domain" description="Glycosyltransferase 2-like" evidence="1">
    <location>
        <begin position="29"/>
        <end position="152"/>
    </location>
</feature>
<dbReference type="SUPFAM" id="SSF53448">
    <property type="entry name" value="Nucleotide-diphospho-sugar transferases"/>
    <property type="match status" value="1"/>
</dbReference>
<proteinExistence type="predicted"/>
<dbReference type="InterPro" id="IPR001173">
    <property type="entry name" value="Glyco_trans_2-like"/>
</dbReference>
<organism evidence="2">
    <name type="scientific">Desulfatirhabdium butyrativorans</name>
    <dbReference type="NCBI Taxonomy" id="340467"/>
    <lineage>
        <taxon>Bacteria</taxon>
        <taxon>Pseudomonadati</taxon>
        <taxon>Thermodesulfobacteriota</taxon>
        <taxon>Desulfobacteria</taxon>
        <taxon>Desulfobacterales</taxon>
        <taxon>Desulfatirhabdiaceae</taxon>
        <taxon>Desulfatirhabdium</taxon>
    </lineage>
</organism>
<accession>A0A7C4VSE7</accession>
<evidence type="ECO:0000259" key="1">
    <source>
        <dbReference type="Pfam" id="PF00535"/>
    </source>
</evidence>
<dbReference type="Pfam" id="PF00535">
    <property type="entry name" value="Glycos_transf_2"/>
    <property type="match status" value="1"/>
</dbReference>
<name>A0A7C4VSE7_9BACT</name>
<dbReference type="PANTHER" id="PTHR43685:SF2">
    <property type="entry name" value="GLYCOSYLTRANSFERASE 2-LIKE DOMAIN-CONTAINING PROTEIN"/>
    <property type="match status" value="1"/>
</dbReference>
<dbReference type="AlphaFoldDB" id="A0A7C4VSE7"/>
<protein>
    <submittedName>
        <fullName evidence="2">Glycosyltransferase</fullName>
    </submittedName>
</protein>
<dbReference type="GO" id="GO:0016740">
    <property type="term" value="F:transferase activity"/>
    <property type="evidence" value="ECO:0007669"/>
    <property type="project" value="UniProtKB-KW"/>
</dbReference>
<dbReference type="InterPro" id="IPR050834">
    <property type="entry name" value="Glycosyltransf_2"/>
</dbReference>
<evidence type="ECO:0000313" key="2">
    <source>
        <dbReference type="EMBL" id="HGU34092.1"/>
    </source>
</evidence>
<dbReference type="Gene3D" id="3.90.550.10">
    <property type="entry name" value="Spore Coat Polysaccharide Biosynthesis Protein SpsA, Chain A"/>
    <property type="match status" value="1"/>
</dbReference>
<dbReference type="CDD" id="cd06433">
    <property type="entry name" value="GT_2_WfgS_like"/>
    <property type="match status" value="1"/>
</dbReference>
<dbReference type="EMBL" id="DSUH01000338">
    <property type="protein sequence ID" value="HGU34092.1"/>
    <property type="molecule type" value="Genomic_DNA"/>
</dbReference>
<reference evidence="2" key="1">
    <citation type="journal article" date="2020" name="mSystems">
        <title>Genome- and Community-Level Interaction Insights into Carbon Utilization and Element Cycling Functions of Hydrothermarchaeota in Hydrothermal Sediment.</title>
        <authorList>
            <person name="Zhou Z."/>
            <person name="Liu Y."/>
            <person name="Xu W."/>
            <person name="Pan J."/>
            <person name="Luo Z.H."/>
            <person name="Li M."/>
        </authorList>
    </citation>
    <scope>NUCLEOTIDE SEQUENCE [LARGE SCALE GENOMIC DNA]</scope>
    <source>
        <strain evidence="2">SpSt-477</strain>
    </source>
</reference>
<dbReference type="InterPro" id="IPR029044">
    <property type="entry name" value="Nucleotide-diphossugar_trans"/>
</dbReference>
<sequence length="270" mass="31218">MDVHMKCVGGYRRFGKSAPSAPGGSPLISVVTVCRNAAITIEQTLRSVQAQSYPYREHIVVDGQSTDGTIDILRRYDNAIACWISEPDAGIYDAMNKGIALAIGDWIGILNSDDWYPEHTLQHVAEAVGRHPEADVIHGDIYLVDRNEPPYPIFPGSHEHLFSQWRIRHPTCFVRKPLYDRFQYDLRYPINADFEFLLRLDAAGCRFVHIDIPLTYFRTGGVSNQPRFRAVWDRFRIRLRYRSLVACWLLLMDSLTWLKDWLYSRTQKRS</sequence>